<sequence>MMRIFLFAAIGLLTACDKDDQNAMPYYVAPAGTADVTLTMTGGSTYELDGPCGWAYAGGVGYVGANQTDNSLKTFSIDTNLTELPSVTTTFTLTDDALDEDPTKARIHLTEFVGSSFVSWDSTTASGQVTFAVNGNEVTVDLSGITLEAESSNDVPYDNNGTLSGTLKFYK</sequence>
<gene>
    <name evidence="1" type="ORF">SAMN02927903_01500</name>
</gene>
<reference evidence="1 2" key="1">
    <citation type="submission" date="2016-10" db="EMBL/GenBank/DDBJ databases">
        <authorList>
            <person name="de Groot N.N."/>
        </authorList>
    </citation>
    <scope>NUCLEOTIDE SEQUENCE [LARGE SCALE GENOMIC DNA]</scope>
    <source>
        <strain evidence="1 2">CGMCC 1.7031</strain>
    </source>
</reference>
<proteinExistence type="predicted"/>
<protein>
    <submittedName>
        <fullName evidence="1">Uncharacterized protein</fullName>
    </submittedName>
</protein>
<dbReference type="RefSeq" id="WP_139149622.1">
    <property type="nucleotide sequence ID" value="NZ_FMVF01000006.1"/>
</dbReference>
<dbReference type="EMBL" id="FMVF01000006">
    <property type="protein sequence ID" value="SCY48314.1"/>
    <property type="molecule type" value="Genomic_DNA"/>
</dbReference>
<evidence type="ECO:0000313" key="2">
    <source>
        <dbReference type="Proteomes" id="UP000199354"/>
    </source>
</evidence>
<keyword evidence="2" id="KW-1185">Reference proteome</keyword>
<dbReference type="STRING" id="490189.SAMN02927903_01500"/>
<name>A0A1G5G9Z0_9FLAO</name>
<evidence type="ECO:0000313" key="1">
    <source>
        <dbReference type="EMBL" id="SCY48314.1"/>
    </source>
</evidence>
<dbReference type="Proteomes" id="UP000199354">
    <property type="component" value="Unassembled WGS sequence"/>
</dbReference>
<accession>A0A1G5G9Z0</accession>
<dbReference type="PROSITE" id="PS51257">
    <property type="entry name" value="PROKAR_LIPOPROTEIN"/>
    <property type="match status" value="1"/>
</dbReference>
<organism evidence="1 2">
    <name type="scientific">Flavobacterium caeni</name>
    <dbReference type="NCBI Taxonomy" id="490189"/>
    <lineage>
        <taxon>Bacteria</taxon>
        <taxon>Pseudomonadati</taxon>
        <taxon>Bacteroidota</taxon>
        <taxon>Flavobacteriia</taxon>
        <taxon>Flavobacteriales</taxon>
        <taxon>Flavobacteriaceae</taxon>
        <taxon>Flavobacterium</taxon>
    </lineage>
</organism>
<dbReference type="AlphaFoldDB" id="A0A1G5G9Z0"/>